<accession>A0A371K178</accession>
<dbReference type="Proteomes" id="UP000264492">
    <property type="component" value="Unassembled WGS sequence"/>
</dbReference>
<evidence type="ECO:0000313" key="2">
    <source>
        <dbReference type="EMBL" id="RDZ27607.1"/>
    </source>
</evidence>
<sequence>MAPVQAWFGAAFSAPVLAALVAQGDRFLDDRIRLYAPDELIERNATYESRDYCPGYLAIGDDSGGRAIMIDPRLPDPPVYVVDHGAMTADAFEALAPALSAWLHGR</sequence>
<dbReference type="EMBL" id="QTSU01000002">
    <property type="protein sequence ID" value="RDZ27607.1"/>
    <property type="molecule type" value="Genomic_DNA"/>
</dbReference>
<name>A0A371K178_9GAMM</name>
<dbReference type="Gene3D" id="3.40.1580.10">
    <property type="entry name" value="SMI1/KNR4-like"/>
    <property type="match status" value="1"/>
</dbReference>
<proteinExistence type="predicted"/>
<dbReference type="AlphaFoldDB" id="A0A371K178"/>
<dbReference type="SUPFAM" id="SSF160631">
    <property type="entry name" value="SMI1/KNR4-like"/>
    <property type="match status" value="1"/>
</dbReference>
<comment type="caution">
    <text evidence="2">The sequence shown here is derived from an EMBL/GenBank/DDBJ whole genome shotgun (WGS) entry which is preliminary data.</text>
</comment>
<dbReference type="OrthoDB" id="1739659at2"/>
<keyword evidence="1" id="KW-0732">Signal</keyword>
<dbReference type="InterPro" id="IPR037883">
    <property type="entry name" value="Knr4/Smi1-like_sf"/>
</dbReference>
<organism evidence="2 3">
    <name type="scientific">Lysobacter silvisoli</name>
    <dbReference type="NCBI Taxonomy" id="2293254"/>
    <lineage>
        <taxon>Bacteria</taxon>
        <taxon>Pseudomonadati</taxon>
        <taxon>Pseudomonadota</taxon>
        <taxon>Gammaproteobacteria</taxon>
        <taxon>Lysobacterales</taxon>
        <taxon>Lysobacteraceae</taxon>
        <taxon>Lysobacter</taxon>
    </lineage>
</organism>
<keyword evidence="3" id="KW-1185">Reference proteome</keyword>
<evidence type="ECO:0000256" key="1">
    <source>
        <dbReference type="SAM" id="SignalP"/>
    </source>
</evidence>
<feature type="chain" id="PRO_5016959937" evidence="1">
    <location>
        <begin position="19"/>
        <end position="106"/>
    </location>
</feature>
<gene>
    <name evidence="2" type="ORF">DX914_14875</name>
</gene>
<feature type="signal peptide" evidence="1">
    <location>
        <begin position="1"/>
        <end position="18"/>
    </location>
</feature>
<protein>
    <submittedName>
        <fullName evidence="2">SMI1/KNR4 family protein</fullName>
    </submittedName>
</protein>
<reference evidence="2 3" key="1">
    <citation type="submission" date="2018-08" db="EMBL/GenBank/DDBJ databases">
        <title>Lysobacter sp. zong2l5, whole genome shotgun sequence.</title>
        <authorList>
            <person name="Zhang X."/>
            <person name="Feng G."/>
            <person name="Zhu H."/>
        </authorList>
    </citation>
    <scope>NUCLEOTIDE SEQUENCE [LARGE SCALE GENOMIC DNA]</scope>
    <source>
        <strain evidence="3">zong2l5</strain>
    </source>
</reference>
<evidence type="ECO:0000313" key="3">
    <source>
        <dbReference type="Proteomes" id="UP000264492"/>
    </source>
</evidence>